<reference evidence="2 3" key="2">
    <citation type="submission" date="2024-05" db="EMBL/GenBank/DDBJ databases">
        <authorList>
            <person name="Chen Y."/>
            <person name="Shah S."/>
            <person name="Dougan E. K."/>
            <person name="Thang M."/>
            <person name="Chan C."/>
        </authorList>
    </citation>
    <scope>NUCLEOTIDE SEQUENCE [LARGE SCALE GENOMIC DNA]</scope>
</reference>
<reference evidence="1" key="1">
    <citation type="submission" date="2022-10" db="EMBL/GenBank/DDBJ databases">
        <authorList>
            <person name="Chen Y."/>
            <person name="Dougan E. K."/>
            <person name="Chan C."/>
            <person name="Rhodes N."/>
            <person name="Thang M."/>
        </authorList>
    </citation>
    <scope>NUCLEOTIDE SEQUENCE</scope>
</reference>
<dbReference type="AlphaFoldDB" id="A0A9P1CWE3"/>
<dbReference type="EMBL" id="CAMXCT030002644">
    <property type="protein sequence ID" value="CAL4786821.1"/>
    <property type="molecule type" value="Genomic_DNA"/>
</dbReference>
<evidence type="ECO:0000313" key="3">
    <source>
        <dbReference type="Proteomes" id="UP001152797"/>
    </source>
</evidence>
<comment type="caution">
    <text evidence="1">The sequence shown here is derived from an EMBL/GenBank/DDBJ whole genome shotgun (WGS) entry which is preliminary data.</text>
</comment>
<gene>
    <name evidence="1" type="ORF">C1SCF055_LOCUS25701</name>
</gene>
<keyword evidence="3" id="KW-1185">Reference proteome</keyword>
<dbReference type="OrthoDB" id="440951at2759"/>
<proteinExistence type="predicted"/>
<organism evidence="1">
    <name type="scientific">Cladocopium goreaui</name>
    <dbReference type="NCBI Taxonomy" id="2562237"/>
    <lineage>
        <taxon>Eukaryota</taxon>
        <taxon>Sar</taxon>
        <taxon>Alveolata</taxon>
        <taxon>Dinophyceae</taxon>
        <taxon>Suessiales</taxon>
        <taxon>Symbiodiniaceae</taxon>
        <taxon>Cladocopium</taxon>
    </lineage>
</organism>
<name>A0A9P1CWE3_9DINO</name>
<dbReference type="EMBL" id="CAMXCT020002644">
    <property type="protein sequence ID" value="CAL1152884.1"/>
    <property type="molecule type" value="Genomic_DNA"/>
</dbReference>
<evidence type="ECO:0000313" key="1">
    <source>
        <dbReference type="EMBL" id="CAI3999509.1"/>
    </source>
</evidence>
<dbReference type="Proteomes" id="UP001152797">
    <property type="component" value="Unassembled WGS sequence"/>
</dbReference>
<evidence type="ECO:0000313" key="2">
    <source>
        <dbReference type="EMBL" id="CAL4786821.1"/>
    </source>
</evidence>
<dbReference type="EMBL" id="CAMXCT010002644">
    <property type="protein sequence ID" value="CAI3999509.1"/>
    <property type="molecule type" value="Genomic_DNA"/>
</dbReference>
<accession>A0A9P1CWE3</accession>
<protein>
    <submittedName>
        <fullName evidence="1">Uncharacterized protein</fullName>
    </submittedName>
</protein>
<sequence length="400" mass="46668">MVAHISRKRDRSGGQRQRLRRMVQEEQLNCQSVLCTWLLSMFAWGHFSVQRVQKISALVMKDLKSAETSETIWNDLETLSKLGTEGLYANKMHTELMGKCKGLSNLPEPYPVDIQYAPPLGMQKQDVFLPHEVFSAIYHKYPQTWQKTMVPSQAHLERFWTVTDGHPTLVNSPLKECPSYKTKAVPILLHGDGVPIVGIGKGWSKITFVISRAQAMDVLCDRDESPWHNFYNGCPQQRKEDHMQGFHERSRFQWGSWEIKTMNGLVVPRWDLWMSNRGKARDFFESWLHVQMRDSPGCDLTYQVLVFLDRLFMAGLKLHGEDHRDVFTNPEDFLERMLRHEGYHVEDQKIWLVDESSGWWEEKKPCGVNLKEAFDLLHDVNLKDIMQQWVEPSAPSLQWQ</sequence>